<dbReference type="PANTHER" id="PTHR10629:SF52">
    <property type="entry name" value="DNA (CYTOSINE-5)-METHYLTRANSFERASE 1"/>
    <property type="match status" value="1"/>
</dbReference>
<dbReference type="GO" id="GO:0004519">
    <property type="term" value="F:endonuclease activity"/>
    <property type="evidence" value="ECO:0007669"/>
    <property type="project" value="UniProtKB-KW"/>
</dbReference>
<dbReference type="GO" id="GO:0016787">
    <property type="term" value="F:hydrolase activity"/>
    <property type="evidence" value="ECO:0007669"/>
    <property type="project" value="UniProtKB-KW"/>
</dbReference>
<dbReference type="Pfam" id="PF00145">
    <property type="entry name" value="DNA_methylase"/>
    <property type="match status" value="1"/>
</dbReference>
<dbReference type="Proteomes" id="UP000823883">
    <property type="component" value="Unassembled WGS sequence"/>
</dbReference>
<dbReference type="Gene3D" id="3.40.50.150">
    <property type="entry name" value="Vaccinia Virus protein VP39"/>
    <property type="match status" value="1"/>
</dbReference>
<dbReference type="GO" id="GO:0003886">
    <property type="term" value="F:DNA (cytosine-5-)-methyltransferase activity"/>
    <property type="evidence" value="ECO:0007669"/>
    <property type="project" value="UniProtKB-EC"/>
</dbReference>
<gene>
    <name evidence="8" type="ORF">IAA04_07525</name>
</gene>
<reference evidence="8" key="2">
    <citation type="submission" date="2021-04" db="EMBL/GenBank/DDBJ databases">
        <authorList>
            <person name="Gilroy R."/>
        </authorList>
    </citation>
    <scope>NUCLEOTIDE SEQUENCE</scope>
    <source>
        <strain evidence="8">CHK183-5548</strain>
    </source>
</reference>
<keyword evidence="8" id="KW-0540">Nuclease</keyword>
<keyword evidence="5" id="KW-0680">Restriction system</keyword>
<comment type="caution">
    <text evidence="6">Lacks conserved residue(s) required for the propagation of feature annotation.</text>
</comment>
<dbReference type="PRINTS" id="PR00105">
    <property type="entry name" value="C5METTRFRASE"/>
</dbReference>
<evidence type="ECO:0000256" key="4">
    <source>
        <dbReference type="ARBA" id="ARBA00022691"/>
    </source>
</evidence>
<dbReference type="EC" id="2.1.1.37" evidence="1"/>
<evidence type="ECO:0000256" key="2">
    <source>
        <dbReference type="ARBA" id="ARBA00022603"/>
    </source>
</evidence>
<reference evidence="8" key="1">
    <citation type="journal article" date="2021" name="PeerJ">
        <title>Extensive microbial diversity within the chicken gut microbiome revealed by metagenomics and culture.</title>
        <authorList>
            <person name="Gilroy R."/>
            <person name="Ravi A."/>
            <person name="Getino M."/>
            <person name="Pursley I."/>
            <person name="Horton D.L."/>
            <person name="Alikhan N.F."/>
            <person name="Baker D."/>
            <person name="Gharbi K."/>
            <person name="Hall N."/>
            <person name="Watson M."/>
            <person name="Adriaenssens E.M."/>
            <person name="Foster-Nyarko E."/>
            <person name="Jarju S."/>
            <person name="Secka A."/>
            <person name="Antonio M."/>
            <person name="Oren A."/>
            <person name="Chaudhuri R.R."/>
            <person name="La Ragione R."/>
            <person name="Hildebrand F."/>
            <person name="Pallen M.J."/>
        </authorList>
    </citation>
    <scope>NUCLEOTIDE SEQUENCE</scope>
    <source>
        <strain evidence="8">CHK183-5548</strain>
    </source>
</reference>
<evidence type="ECO:0000256" key="5">
    <source>
        <dbReference type="ARBA" id="ARBA00022747"/>
    </source>
</evidence>
<evidence type="ECO:0000313" key="9">
    <source>
        <dbReference type="Proteomes" id="UP000823883"/>
    </source>
</evidence>
<protein>
    <recommendedName>
        <fullName evidence="1">DNA (cytosine-5-)-methyltransferase</fullName>
        <ecNumber evidence="1">2.1.1.37</ecNumber>
    </recommendedName>
</protein>
<evidence type="ECO:0000256" key="1">
    <source>
        <dbReference type="ARBA" id="ARBA00011975"/>
    </source>
</evidence>
<dbReference type="GO" id="GO:0032259">
    <property type="term" value="P:methylation"/>
    <property type="evidence" value="ECO:0007669"/>
    <property type="project" value="UniProtKB-KW"/>
</dbReference>
<dbReference type="InterPro" id="IPR019058">
    <property type="entry name" value="Restrct_endonuc_II_HaeII"/>
</dbReference>
<dbReference type="AlphaFoldDB" id="A0A9D2PBT6"/>
<evidence type="ECO:0000313" key="8">
    <source>
        <dbReference type="EMBL" id="HJC47886.1"/>
    </source>
</evidence>
<dbReference type="InterPro" id="IPR050390">
    <property type="entry name" value="C5-Methyltransferase"/>
</dbReference>
<keyword evidence="8" id="KW-0378">Hydrolase</keyword>
<comment type="similarity">
    <text evidence="6 7">Belongs to the class I-like SAM-binding methyltransferase superfamily. C5-methyltransferase family.</text>
</comment>
<dbReference type="NCBIfam" id="TIGR00675">
    <property type="entry name" value="dcm"/>
    <property type="match status" value="1"/>
</dbReference>
<keyword evidence="2 6" id="KW-0489">Methyltransferase</keyword>
<comment type="caution">
    <text evidence="8">The sequence shown here is derived from an EMBL/GenBank/DDBJ whole genome shotgun (WGS) entry which is preliminary data.</text>
</comment>
<keyword evidence="8" id="KW-0255">Endonuclease</keyword>
<evidence type="ECO:0000256" key="3">
    <source>
        <dbReference type="ARBA" id="ARBA00022679"/>
    </source>
</evidence>
<proteinExistence type="inferred from homology"/>
<evidence type="ECO:0000256" key="6">
    <source>
        <dbReference type="PROSITE-ProRule" id="PRU01016"/>
    </source>
</evidence>
<dbReference type="EMBL" id="DWWL01000047">
    <property type="protein sequence ID" value="HJC47886.1"/>
    <property type="molecule type" value="Genomic_DNA"/>
</dbReference>
<dbReference type="PROSITE" id="PS51679">
    <property type="entry name" value="SAM_MT_C5"/>
    <property type="match status" value="1"/>
</dbReference>
<dbReference type="InterPro" id="IPR029063">
    <property type="entry name" value="SAM-dependent_MTases_sf"/>
</dbReference>
<dbReference type="Pfam" id="PF09554">
    <property type="entry name" value="RE_HaeII"/>
    <property type="match status" value="1"/>
</dbReference>
<dbReference type="SUPFAM" id="SSF53335">
    <property type="entry name" value="S-adenosyl-L-methionine-dependent methyltransferases"/>
    <property type="match status" value="1"/>
</dbReference>
<evidence type="ECO:0000256" key="7">
    <source>
        <dbReference type="RuleBase" id="RU000416"/>
    </source>
</evidence>
<accession>A0A9D2PBT6</accession>
<name>A0A9D2PBT6_9FIRM</name>
<sequence>MNCTSFTFADLFAGIGGMRMGFEQAGGTCVFSCETDPDARRAYEENFGDTPAGDVRELAPETLPDFDILLADFPFSLSKVLGENGLLPAVEAILQEKRPQAFVLENGKNLLSHSGGNTYEELKRRLTGLGYTVYGKVLNAWDYGVPQKRERLVTVGFSSPILFAFPEGVSREKRKSLADILEPEGEIKKSYYVSPKIRERKMKKMLERCGREPERPYITNENVSGMVTPHHYACSLRAGASANYLLVNNERRMTERELFRLQGFPDSYRMPESFVEVKNLTGNSSVVPMVRAVARQLLAAVELYQGETVGLERGTAKAALDRFLRRKGQEAWRVIQAAEILHQKREHPQMDLADPDSYKKESRLWRDQMGERLLGESYQPPVTGQDSLFYKNALPPEVLRVLGEENNRTAGAVEAYIYRKLTEKERTLDRLLRPWLQTEEAVSDPSPAELLSGLSAPGMEAEERKVREAMAGALICTFKAALGEPVPEEVSSEAETGCDRLDAAAGLLTGREQGDGGFFTAGCLIRWYERICDGPCEKAMKEPALRFLRRELRRRFGHREEPWAALKDRGYESIKDGFWK</sequence>
<dbReference type="Gene3D" id="3.90.120.10">
    <property type="entry name" value="DNA Methylase, subunit A, domain 2"/>
    <property type="match status" value="1"/>
</dbReference>
<dbReference type="InterPro" id="IPR001525">
    <property type="entry name" value="C5_MeTfrase"/>
</dbReference>
<dbReference type="GO" id="GO:0044027">
    <property type="term" value="P:negative regulation of gene expression via chromosomal CpG island methylation"/>
    <property type="evidence" value="ECO:0007669"/>
    <property type="project" value="TreeGrafter"/>
</dbReference>
<organism evidence="8 9">
    <name type="scientific">Candidatus Lachnoclostridium pullistercoris</name>
    <dbReference type="NCBI Taxonomy" id="2838632"/>
    <lineage>
        <taxon>Bacteria</taxon>
        <taxon>Bacillati</taxon>
        <taxon>Bacillota</taxon>
        <taxon>Clostridia</taxon>
        <taxon>Lachnospirales</taxon>
        <taxon>Lachnospiraceae</taxon>
    </lineage>
</organism>
<dbReference type="GO" id="GO:0003677">
    <property type="term" value="F:DNA binding"/>
    <property type="evidence" value="ECO:0007669"/>
    <property type="project" value="TreeGrafter"/>
</dbReference>
<keyword evidence="4 6" id="KW-0949">S-adenosyl-L-methionine</keyword>
<dbReference type="GO" id="GO:0009307">
    <property type="term" value="P:DNA restriction-modification system"/>
    <property type="evidence" value="ECO:0007669"/>
    <property type="project" value="UniProtKB-KW"/>
</dbReference>
<keyword evidence="3 6" id="KW-0808">Transferase</keyword>
<dbReference type="PANTHER" id="PTHR10629">
    <property type="entry name" value="CYTOSINE-SPECIFIC METHYLTRANSFERASE"/>
    <property type="match status" value="1"/>
</dbReference>